<reference evidence="5 6" key="1">
    <citation type="journal article" date="2017" name="Genome Biol.">
        <title>New reference genome sequences of hot pepper reveal the massive evolution of plant disease-resistance genes by retroduplication.</title>
        <authorList>
            <person name="Kim S."/>
            <person name="Park J."/>
            <person name="Yeom S.I."/>
            <person name="Kim Y.M."/>
            <person name="Seo E."/>
            <person name="Kim K.T."/>
            <person name="Kim M.S."/>
            <person name="Lee J.M."/>
            <person name="Cheong K."/>
            <person name="Shin H.S."/>
            <person name="Kim S.B."/>
            <person name="Han K."/>
            <person name="Lee J."/>
            <person name="Park M."/>
            <person name="Lee H.A."/>
            <person name="Lee H.Y."/>
            <person name="Lee Y."/>
            <person name="Oh S."/>
            <person name="Lee J.H."/>
            <person name="Choi E."/>
            <person name="Choi E."/>
            <person name="Lee S.E."/>
            <person name="Jeon J."/>
            <person name="Kim H."/>
            <person name="Choi G."/>
            <person name="Song H."/>
            <person name="Lee J."/>
            <person name="Lee S.C."/>
            <person name="Kwon J.K."/>
            <person name="Lee H.Y."/>
            <person name="Koo N."/>
            <person name="Hong Y."/>
            <person name="Kim R.W."/>
            <person name="Kang W.H."/>
            <person name="Huh J.H."/>
            <person name="Kang B.C."/>
            <person name="Yang T.J."/>
            <person name="Lee Y.H."/>
            <person name="Bennetzen J.L."/>
            <person name="Choi D."/>
        </authorList>
    </citation>
    <scope>NUCLEOTIDE SEQUENCE [LARGE SCALE GENOMIC DNA]</scope>
    <source>
        <strain evidence="6">cv. PBC81</strain>
    </source>
</reference>
<sequence>MKQQRDEIDHFLLVQGEQLRHTLAEKRQRHHRALIGAAVESMVQRLREKEAEIQKAAHQNVELEARATQLTAEAQA</sequence>
<dbReference type="EMBL" id="MLFT02000003">
    <property type="protein sequence ID" value="PHT53102.1"/>
    <property type="molecule type" value="Genomic_DNA"/>
</dbReference>
<keyword evidence="3" id="KW-0862">Zinc</keyword>
<evidence type="ECO:0000256" key="1">
    <source>
        <dbReference type="ARBA" id="ARBA00022723"/>
    </source>
</evidence>
<evidence type="ECO:0000256" key="2">
    <source>
        <dbReference type="ARBA" id="ARBA00022771"/>
    </source>
</evidence>
<dbReference type="Proteomes" id="UP000224567">
    <property type="component" value="Unassembled WGS sequence"/>
</dbReference>
<proteinExistence type="predicted"/>
<accession>A0A2G2X6G7</accession>
<keyword evidence="1" id="KW-0479">Metal-binding</keyword>
<dbReference type="GO" id="GO:0008270">
    <property type="term" value="F:zinc ion binding"/>
    <property type="evidence" value="ECO:0007669"/>
    <property type="project" value="UniProtKB-KW"/>
</dbReference>
<dbReference type="OrthoDB" id="1711136at2759"/>
<evidence type="ECO:0000313" key="6">
    <source>
        <dbReference type="Proteomes" id="UP000224567"/>
    </source>
</evidence>
<evidence type="ECO:0000256" key="3">
    <source>
        <dbReference type="ARBA" id="ARBA00022833"/>
    </source>
</evidence>
<dbReference type="STRING" id="33114.A0A2G2X6G7"/>
<keyword evidence="6" id="KW-1185">Reference proteome</keyword>
<organism evidence="5 6">
    <name type="scientific">Capsicum baccatum</name>
    <name type="common">Peruvian pepper</name>
    <dbReference type="NCBI Taxonomy" id="33114"/>
    <lineage>
        <taxon>Eukaryota</taxon>
        <taxon>Viridiplantae</taxon>
        <taxon>Streptophyta</taxon>
        <taxon>Embryophyta</taxon>
        <taxon>Tracheophyta</taxon>
        <taxon>Spermatophyta</taxon>
        <taxon>Magnoliopsida</taxon>
        <taxon>eudicotyledons</taxon>
        <taxon>Gunneridae</taxon>
        <taxon>Pentapetalae</taxon>
        <taxon>asterids</taxon>
        <taxon>lamiids</taxon>
        <taxon>Solanales</taxon>
        <taxon>Solanaceae</taxon>
        <taxon>Solanoideae</taxon>
        <taxon>Capsiceae</taxon>
        <taxon>Capsicum</taxon>
    </lineage>
</organism>
<dbReference type="GO" id="GO:0004842">
    <property type="term" value="F:ubiquitin-protein transferase activity"/>
    <property type="evidence" value="ECO:0007669"/>
    <property type="project" value="TreeGrafter"/>
</dbReference>
<feature type="coiled-coil region" evidence="4">
    <location>
        <begin position="39"/>
        <end position="73"/>
    </location>
</feature>
<protein>
    <submittedName>
        <fullName evidence="5">Uncharacterized protein</fullName>
    </submittedName>
</protein>
<dbReference type="AlphaFoldDB" id="A0A2G2X6G7"/>
<evidence type="ECO:0000313" key="5">
    <source>
        <dbReference type="EMBL" id="PHT53102.1"/>
    </source>
</evidence>
<name>A0A2G2X6G7_CAPBA</name>
<comment type="caution">
    <text evidence="5">The sequence shown here is derived from an EMBL/GenBank/DDBJ whole genome shotgun (WGS) entry which is preliminary data.</text>
</comment>
<reference evidence="6" key="2">
    <citation type="journal article" date="2017" name="J. Anim. Genet.">
        <title>Multiple reference genome sequences of hot pepper reveal the massive evolution of plant disease resistance genes by retroduplication.</title>
        <authorList>
            <person name="Kim S."/>
            <person name="Park J."/>
            <person name="Yeom S.-I."/>
            <person name="Kim Y.-M."/>
            <person name="Seo E."/>
            <person name="Kim K.-T."/>
            <person name="Kim M.-S."/>
            <person name="Lee J.M."/>
            <person name="Cheong K."/>
            <person name="Shin H.-S."/>
            <person name="Kim S.-B."/>
            <person name="Han K."/>
            <person name="Lee J."/>
            <person name="Park M."/>
            <person name="Lee H.-A."/>
            <person name="Lee H.-Y."/>
            <person name="Lee Y."/>
            <person name="Oh S."/>
            <person name="Lee J.H."/>
            <person name="Choi E."/>
            <person name="Choi E."/>
            <person name="Lee S.E."/>
            <person name="Jeon J."/>
            <person name="Kim H."/>
            <person name="Choi G."/>
            <person name="Song H."/>
            <person name="Lee J."/>
            <person name="Lee S.-C."/>
            <person name="Kwon J.-K."/>
            <person name="Lee H.-Y."/>
            <person name="Koo N."/>
            <person name="Hong Y."/>
            <person name="Kim R.W."/>
            <person name="Kang W.-H."/>
            <person name="Huh J.H."/>
            <person name="Kang B.-C."/>
            <person name="Yang T.-J."/>
            <person name="Lee Y.-H."/>
            <person name="Bennetzen J.L."/>
            <person name="Choi D."/>
        </authorList>
    </citation>
    <scope>NUCLEOTIDE SEQUENCE [LARGE SCALE GENOMIC DNA]</scope>
    <source>
        <strain evidence="6">cv. PBC81</strain>
    </source>
</reference>
<dbReference type="PANTHER" id="PTHR42647">
    <property type="entry name" value="SBP (S-RIBONUCLEASE BINDING PROTEIN) FAMILY PROTEIN"/>
    <property type="match status" value="1"/>
</dbReference>
<evidence type="ECO:0000256" key="4">
    <source>
        <dbReference type="SAM" id="Coils"/>
    </source>
</evidence>
<keyword evidence="2" id="KW-0863">Zinc-finger</keyword>
<gene>
    <name evidence="5" type="ORF">CQW23_07564</name>
</gene>
<dbReference type="PANTHER" id="PTHR42647:SF5">
    <property type="entry name" value="SBP (S-RIBONUCLEASE BINDING PROTEIN) FAMILY PROTEIN"/>
    <property type="match status" value="1"/>
</dbReference>
<keyword evidence="4" id="KW-0175">Coiled coil</keyword>